<comment type="caution">
    <text evidence="2">The sequence shown here is derived from an EMBL/GenBank/DDBJ whole genome shotgun (WGS) entry which is preliminary data.</text>
</comment>
<feature type="compositionally biased region" description="Low complexity" evidence="1">
    <location>
        <begin position="203"/>
        <end position="214"/>
    </location>
</feature>
<keyword evidence="3" id="KW-1185">Reference proteome</keyword>
<feature type="region of interest" description="Disordered" evidence="1">
    <location>
        <begin position="158"/>
        <end position="242"/>
    </location>
</feature>
<gene>
    <name evidence="2" type="ORF">FJT64_026287</name>
</gene>
<feature type="region of interest" description="Disordered" evidence="1">
    <location>
        <begin position="1"/>
        <end position="37"/>
    </location>
</feature>
<feature type="compositionally biased region" description="Low complexity" evidence="1">
    <location>
        <begin position="295"/>
        <end position="304"/>
    </location>
</feature>
<feature type="compositionally biased region" description="Low complexity" evidence="1">
    <location>
        <begin position="22"/>
        <end position="37"/>
    </location>
</feature>
<proteinExistence type="predicted"/>
<name>A0A6A4W826_AMPAM</name>
<protein>
    <submittedName>
        <fullName evidence="2">Uncharacterized protein</fullName>
    </submittedName>
</protein>
<reference evidence="2 3" key="1">
    <citation type="submission" date="2019-07" db="EMBL/GenBank/DDBJ databases">
        <title>Draft genome assembly of a fouling barnacle, Amphibalanus amphitrite (Darwin, 1854): The first reference genome for Thecostraca.</title>
        <authorList>
            <person name="Kim W."/>
        </authorList>
    </citation>
    <scope>NUCLEOTIDE SEQUENCE [LARGE SCALE GENOMIC DNA]</scope>
    <source>
        <strain evidence="2">SNU_AA5</strain>
        <tissue evidence="2">Soma without cirri and trophi</tissue>
    </source>
</reference>
<organism evidence="2 3">
    <name type="scientific">Amphibalanus amphitrite</name>
    <name type="common">Striped barnacle</name>
    <name type="synonym">Balanus amphitrite</name>
    <dbReference type="NCBI Taxonomy" id="1232801"/>
    <lineage>
        <taxon>Eukaryota</taxon>
        <taxon>Metazoa</taxon>
        <taxon>Ecdysozoa</taxon>
        <taxon>Arthropoda</taxon>
        <taxon>Crustacea</taxon>
        <taxon>Multicrustacea</taxon>
        <taxon>Cirripedia</taxon>
        <taxon>Thoracica</taxon>
        <taxon>Thoracicalcarea</taxon>
        <taxon>Balanomorpha</taxon>
        <taxon>Balanoidea</taxon>
        <taxon>Balanidae</taxon>
        <taxon>Amphibalaninae</taxon>
        <taxon>Amphibalanus</taxon>
    </lineage>
</organism>
<dbReference type="EMBL" id="VIIS01001171">
    <property type="protein sequence ID" value="KAF0301369.1"/>
    <property type="molecule type" value="Genomic_DNA"/>
</dbReference>
<feature type="compositionally biased region" description="Basic residues" evidence="1">
    <location>
        <begin position="232"/>
        <end position="241"/>
    </location>
</feature>
<feature type="region of interest" description="Disordered" evidence="1">
    <location>
        <begin position="255"/>
        <end position="361"/>
    </location>
</feature>
<evidence type="ECO:0000313" key="3">
    <source>
        <dbReference type="Proteomes" id="UP000440578"/>
    </source>
</evidence>
<feature type="compositionally biased region" description="Basic and acidic residues" evidence="1">
    <location>
        <begin position="273"/>
        <end position="286"/>
    </location>
</feature>
<dbReference type="Proteomes" id="UP000440578">
    <property type="component" value="Unassembled WGS sequence"/>
</dbReference>
<sequence length="361" mass="38558">MQSSVSDPALRPVSRTSISSQPPVASKPAAGASGPSVSCAAAGRAVRSLRRAVERSGARRAERSWAERNFPRVRRAGGGASRLAACAGLLAREEEPRQAADRALGREVAPDQFVLAVKRTTGGLSYTLGSLRGGRGFFVHPPLPSDRRPPLELLTSRQQEVARRRQRHLQQRVAQAQALSRRRRPPAAAADLQTGDAPPPPAVVSDAAARAAPPEFTEVPLWEDPQELPEKRPRKHRKHKDKPLICFAGSLMLARAQAGQSSDVPAAGSGEGHLQRPPDNSERDLWQRIAGFLGGKAPAPAGRARLGGHEPLQSHSAELHPCPESLSLPSQSRAGRRVSSDDSESSARGAAQRGRSRPPGH</sequence>
<dbReference type="AlphaFoldDB" id="A0A6A4W826"/>
<evidence type="ECO:0000256" key="1">
    <source>
        <dbReference type="SAM" id="MobiDB-lite"/>
    </source>
</evidence>
<accession>A0A6A4W826</accession>
<evidence type="ECO:0000313" key="2">
    <source>
        <dbReference type="EMBL" id="KAF0301369.1"/>
    </source>
</evidence>